<dbReference type="PROSITE" id="PS52045">
    <property type="entry name" value="NEPROSIN_PEP_CD"/>
    <property type="match status" value="1"/>
</dbReference>
<dbReference type="PANTHER" id="PTHR31589:SF235">
    <property type="entry name" value="PROTEIN, PUTATIVE (DUF239)-RELATED"/>
    <property type="match status" value="1"/>
</dbReference>
<sequence length="402" mass="44657">MSGNFVFPKLGEFSKENGFRLLQMLSEEEELELNRQLKQLNKPAIKSFKNEFGDTIDCVDIYKQPSLDHPLLKNHTIQMKPTMIPKGLISDTSKVEMLLRHLPNINNCPPGSVPIRRTTKEDLIAAKSFKPLWSHQAADSSRPSTTIDANGYHLATLNYKTRVYGAKSQINVWNPIPSMDQFSSASIWLSRGCRDQQNTIQNPFIILLLCFQVQPKVFGNVTRLTTYWTANGYQSTGCYNQLCPGFVQVNSGIMPGLPLSPISTYNGPQYDIHISMHQDTHTGNWMLMFGDKYIGYWPKAVVPGLADGAAVAAWGGEVYSPTSEAGPAMGSGHFPEEGFKKSAFVNQIQVVKYTSSSGFVDPDDSELSVVLDRPICFGLINKFTVDGNWGRHIFFGGPSGCK</sequence>
<dbReference type="PANTHER" id="PTHR31589">
    <property type="entry name" value="PROTEIN, PUTATIVE (DUF239)-RELATED-RELATED"/>
    <property type="match status" value="1"/>
</dbReference>
<dbReference type="InterPro" id="IPR025521">
    <property type="entry name" value="Neprosin_propep"/>
</dbReference>
<dbReference type="InterPro" id="IPR004314">
    <property type="entry name" value="Neprosin"/>
</dbReference>
<reference evidence="3" key="1">
    <citation type="submission" date="2025-08" db="UniProtKB">
        <authorList>
            <consortium name="RefSeq"/>
        </authorList>
    </citation>
    <scope>IDENTIFICATION</scope>
    <source>
        <strain evidence="3">OHB3-1</strain>
    </source>
</reference>
<dbReference type="Pfam" id="PF03080">
    <property type="entry name" value="Neprosin"/>
    <property type="match status" value="1"/>
</dbReference>
<evidence type="ECO:0000313" key="3">
    <source>
        <dbReference type="RefSeq" id="XP_022158434.1"/>
    </source>
</evidence>
<dbReference type="Gene3D" id="3.90.1320.10">
    <property type="entry name" value="Outer-capsid protein sigma 3, large lobe"/>
    <property type="match status" value="1"/>
</dbReference>
<dbReference type="OrthoDB" id="1858978at2759"/>
<dbReference type="GeneID" id="111024921"/>
<accession>A0A6J1DZE3</accession>
<evidence type="ECO:0000313" key="2">
    <source>
        <dbReference type="Proteomes" id="UP000504603"/>
    </source>
</evidence>
<feature type="domain" description="Neprosin PEP catalytic" evidence="1">
    <location>
        <begin position="145"/>
        <end position="402"/>
    </location>
</feature>
<evidence type="ECO:0000259" key="1">
    <source>
        <dbReference type="PROSITE" id="PS52045"/>
    </source>
</evidence>
<protein>
    <submittedName>
        <fullName evidence="3">Uncharacterized protein LOC111024921</fullName>
    </submittedName>
</protein>
<name>A0A6J1DZE3_MOMCH</name>
<dbReference type="AlphaFoldDB" id="A0A6J1DZE3"/>
<organism evidence="2 3">
    <name type="scientific">Momordica charantia</name>
    <name type="common">Bitter gourd</name>
    <name type="synonym">Balsam pear</name>
    <dbReference type="NCBI Taxonomy" id="3673"/>
    <lineage>
        <taxon>Eukaryota</taxon>
        <taxon>Viridiplantae</taxon>
        <taxon>Streptophyta</taxon>
        <taxon>Embryophyta</taxon>
        <taxon>Tracheophyta</taxon>
        <taxon>Spermatophyta</taxon>
        <taxon>Magnoliopsida</taxon>
        <taxon>eudicotyledons</taxon>
        <taxon>Gunneridae</taxon>
        <taxon>Pentapetalae</taxon>
        <taxon>rosids</taxon>
        <taxon>fabids</taxon>
        <taxon>Cucurbitales</taxon>
        <taxon>Cucurbitaceae</taxon>
        <taxon>Momordiceae</taxon>
        <taxon>Momordica</taxon>
    </lineage>
</organism>
<dbReference type="Proteomes" id="UP000504603">
    <property type="component" value="Unplaced"/>
</dbReference>
<dbReference type="KEGG" id="mcha:111024921"/>
<dbReference type="RefSeq" id="XP_022158434.1">
    <property type="nucleotide sequence ID" value="XM_022302742.1"/>
</dbReference>
<keyword evidence="2" id="KW-1185">Reference proteome</keyword>
<dbReference type="InterPro" id="IPR053168">
    <property type="entry name" value="Glutamic_endopeptidase"/>
</dbReference>
<gene>
    <name evidence="3" type="primary">LOC111024921</name>
</gene>
<dbReference type="Pfam" id="PF14365">
    <property type="entry name" value="Neprosin_AP"/>
    <property type="match status" value="1"/>
</dbReference>
<proteinExistence type="predicted"/>